<dbReference type="PANTHER" id="PTHR47700">
    <property type="entry name" value="V CHITINASE, PUTATIVE (AFU_ORTHOLOGUE AFUA_6G13720)-RELATED"/>
    <property type="match status" value="1"/>
</dbReference>
<dbReference type="InterPro" id="IPR029070">
    <property type="entry name" value="Chitinase_insertion_sf"/>
</dbReference>
<evidence type="ECO:0000256" key="2">
    <source>
        <dbReference type="ARBA" id="ARBA00012729"/>
    </source>
</evidence>
<dbReference type="InterPro" id="IPR011583">
    <property type="entry name" value="Chitinase_II/V-like_cat"/>
</dbReference>
<dbReference type="Gene3D" id="3.10.50.10">
    <property type="match status" value="1"/>
</dbReference>
<evidence type="ECO:0000256" key="7">
    <source>
        <dbReference type="SAM" id="SignalP"/>
    </source>
</evidence>
<dbReference type="SUPFAM" id="SSF51445">
    <property type="entry name" value="(Trans)glycosidases"/>
    <property type="match status" value="1"/>
</dbReference>
<dbReference type="Gene3D" id="3.20.20.80">
    <property type="entry name" value="Glycosidases"/>
    <property type="match status" value="1"/>
</dbReference>
<feature type="chain" id="PRO_5003190625" description="chitinase" evidence="7">
    <location>
        <begin position="22"/>
        <end position="1287"/>
    </location>
</feature>
<dbReference type="InParanoid" id="E4UN84"/>
<dbReference type="VEuPathDB" id="FungiDB:MGYG_02558"/>
<protein>
    <recommendedName>
        <fullName evidence="2">chitinase</fullName>
        <ecNumber evidence="2">3.2.1.14</ecNumber>
    </recommendedName>
</protein>
<keyword evidence="5" id="KW-0326">Glycosidase</keyword>
<feature type="domain" description="GH18" evidence="9">
    <location>
        <begin position="521"/>
        <end position="898"/>
    </location>
</feature>
<keyword evidence="7" id="KW-0732">Signal</keyword>
<keyword evidence="6" id="KW-1133">Transmembrane helix</keyword>
<dbReference type="InterPro" id="IPR036861">
    <property type="entry name" value="Endochitinase-like_sf"/>
</dbReference>
<reference evidence="11" key="1">
    <citation type="journal article" date="2012" name="MBio">
        <title>Comparative genome analysis of Trichophyton rubrum and related dermatophytes reveals candidate genes involved in infection.</title>
        <authorList>
            <person name="Martinez D.A."/>
            <person name="Oliver B.G."/>
            <person name="Graeser Y."/>
            <person name="Goldberg J.M."/>
            <person name="Li W."/>
            <person name="Martinez-Rossi N.M."/>
            <person name="Monod M."/>
            <person name="Shelest E."/>
            <person name="Barton R.C."/>
            <person name="Birch E."/>
            <person name="Brakhage A.A."/>
            <person name="Chen Z."/>
            <person name="Gurr S.J."/>
            <person name="Heiman D."/>
            <person name="Heitman J."/>
            <person name="Kosti I."/>
            <person name="Rossi A."/>
            <person name="Saif S."/>
            <person name="Samalova M."/>
            <person name="Saunders C.W."/>
            <person name="Shea T."/>
            <person name="Summerbell R.C."/>
            <person name="Xu J."/>
            <person name="Young S."/>
            <person name="Zeng Q."/>
            <person name="Birren B.W."/>
            <person name="Cuomo C.A."/>
            <person name="White T.C."/>
        </authorList>
    </citation>
    <scope>NUCLEOTIDE SEQUENCE [LARGE SCALE GENOMIC DNA]</scope>
    <source>
        <strain evidence="11">ATCC MYA-4604 / CBS 118893</strain>
    </source>
</reference>
<evidence type="ECO:0000256" key="5">
    <source>
        <dbReference type="ARBA" id="ARBA00023295"/>
    </source>
</evidence>
<evidence type="ECO:0000256" key="4">
    <source>
        <dbReference type="ARBA" id="ARBA00023026"/>
    </source>
</evidence>
<feature type="domain" description="LysM" evidence="8">
    <location>
        <begin position="375"/>
        <end position="423"/>
    </location>
</feature>
<dbReference type="EC" id="3.2.1.14" evidence="2"/>
<evidence type="ECO:0000259" key="9">
    <source>
        <dbReference type="PROSITE" id="PS51910"/>
    </source>
</evidence>
<dbReference type="SUPFAM" id="SSF54556">
    <property type="entry name" value="Chitinase insertion domain"/>
    <property type="match status" value="1"/>
</dbReference>
<keyword evidence="3" id="KW-0147">Chitin-binding</keyword>
<dbReference type="PROSITE" id="PS00026">
    <property type="entry name" value="CHIT_BIND_I_1"/>
    <property type="match status" value="1"/>
</dbReference>
<dbReference type="Gene3D" id="3.10.350.10">
    <property type="entry name" value="LysM domain"/>
    <property type="match status" value="2"/>
</dbReference>
<keyword evidence="6" id="KW-0812">Transmembrane</keyword>
<dbReference type="SMART" id="SM00636">
    <property type="entry name" value="Glyco_18"/>
    <property type="match status" value="1"/>
</dbReference>
<gene>
    <name evidence="10" type="ORF">MGYG_02558</name>
</gene>
<keyword evidence="6" id="KW-0472">Membrane</keyword>
<feature type="signal peptide" evidence="7">
    <location>
        <begin position="1"/>
        <end position="21"/>
    </location>
</feature>
<dbReference type="InterPro" id="IPR018392">
    <property type="entry name" value="LysM"/>
</dbReference>
<dbReference type="InterPro" id="IPR053214">
    <property type="entry name" value="LysM12-like"/>
</dbReference>
<keyword evidence="5" id="KW-0378">Hydrolase</keyword>
<dbReference type="InterPro" id="IPR001223">
    <property type="entry name" value="Glyco_hydro18_cat"/>
</dbReference>
<evidence type="ECO:0000313" key="10">
    <source>
        <dbReference type="EMBL" id="EFQ99545.1"/>
    </source>
</evidence>
<dbReference type="GO" id="GO:0005975">
    <property type="term" value="P:carbohydrate metabolic process"/>
    <property type="evidence" value="ECO:0007669"/>
    <property type="project" value="InterPro"/>
</dbReference>
<dbReference type="InterPro" id="IPR017853">
    <property type="entry name" value="GH"/>
</dbReference>
<sequence>MLFSSATLVLFLCSTSTTVVAFNSSQPIKPVQPITPLGKPRASDIYASPLVDGCPATCQITGPDPANWTHVHDQADLVDCKLPLLFDFNFHNEPTKFPTIRTCTAEGDVPRRQVTQMSNLSSAGNIKPDNLNGIERLIATSESCGAKVTGTKSSLSTGPAGALKSAKNVAAAAGILAKYASGSASCGTTAIFAKSGNALAALYVGADVEKKSVSRLIDGFNEGIMKGSQAFQVCDDRAKKAQTVGLFAVDTVDDFSAMQKAIGSWSDGKCLDIKGGKLHSDIEFGVLSSAKEAKKGLSARLHDLSTRGDCRAIQVVSGDSCGALASRCGIPGADFTKFNNKPNFCATLKPKQWVCCSAGTLPDKTPQPQPDGTCAVHHISPGDDCWGIADNYGITVDRINEVNKQVWGWAGCSILQVGQVICLSKGNTPMPSPVNGAVCGPQKPGTKPPSGSFTGFDLAKLNPCPLNACCSGWGFCGITSEFCTVSPADTGAPGTSKPGTNSCISNCGVKIVNNQMTPAGFIRLGYFEGFNVKRDCLTMDASELKLFQDLTHVHFAFASLTSDFNIMFDDGVNEQFEKFAKTKYAFKKIISFGGWAESTEPGTFQRYRDAVKPANRDKFANNVAAFLDKHGLGGVDFDWEYPGATDIPGVPPGSESDPTDYLEFLKLMKGKLKGKSLSIALPASYWYLKPFPVAKMAEVVNYFVYMTYDLHGQWDYGNKFASPQCPNGNCLRSHVNQTETYEALAMITKAGVPAHKVVVGISSYGRSFGMTDPSCTGPQCTFTGSFTQSNAEPGVCTLTGGYISNAEIFNIIELADQKEPGYTARVWHDDASDSDIIVYGTEGKATTWAAYMDETTKAKRVSWIRGLNFAGTTDWAIDLQGWFEGPSGDGDGDGDGSKPKALECIPSTWPTTLQGLSDKIDTIPENCRAQAAMMILIPQLEEAVTKYKEVSDGYEDKFGWYAEWTKDNIDETLEEFMKVEGRKYMDCEWFSSAGEGSGPCTEVDILVPGRDHQHQGRRGITFKMRDEKGFYKALNEKYAIEKDWVKFELYIKGDPTCIPNNCPVPPNCPPCPDNTLYYYDFPRRIDDKSKIKIANPKELVDKAVPSTEDLANLMMETYMQMRFNILDAEEADVVSAFSMPVFMLENAVEYIKKIKEIGKKAEEKAAAKKRELILGILSIVFAVIPFVGEAAAALGGAATIARAAFIIGEAGNAALSIVDIVDSPESAPFAVLGFLVGAAGVRAKGPRKAFGDAAAVRKGLNGGDLKKFGDAFVKNDGFVQNIIKKCR</sequence>
<evidence type="ECO:0000256" key="1">
    <source>
        <dbReference type="ARBA" id="ARBA00008682"/>
    </source>
</evidence>
<dbReference type="PROSITE" id="PS51910">
    <property type="entry name" value="GH18_2"/>
    <property type="match status" value="1"/>
</dbReference>
<dbReference type="Pfam" id="PF00187">
    <property type="entry name" value="Chitin_bind_1"/>
    <property type="match status" value="1"/>
</dbReference>
<dbReference type="CDD" id="cd02878">
    <property type="entry name" value="GH18_zymocin_alpha"/>
    <property type="match status" value="1"/>
</dbReference>
<dbReference type="Pfam" id="PF01476">
    <property type="entry name" value="LysM"/>
    <property type="match status" value="2"/>
</dbReference>
<dbReference type="SUPFAM" id="SSF57016">
    <property type="entry name" value="Plant lectins/antimicrobial peptides"/>
    <property type="match status" value="1"/>
</dbReference>
<dbReference type="PANTHER" id="PTHR47700:SF2">
    <property type="entry name" value="CHITINASE"/>
    <property type="match status" value="1"/>
</dbReference>
<accession>E4UN84</accession>
<dbReference type="CDD" id="cd00035">
    <property type="entry name" value="ChtBD1"/>
    <property type="match status" value="1"/>
</dbReference>
<evidence type="ECO:0000313" key="11">
    <source>
        <dbReference type="Proteomes" id="UP000002669"/>
    </source>
</evidence>
<dbReference type="Pfam" id="PF00704">
    <property type="entry name" value="Glyco_hydro_18"/>
    <property type="match status" value="1"/>
</dbReference>
<name>E4UN84_ARTGP</name>
<dbReference type="InterPro" id="IPR001002">
    <property type="entry name" value="Chitin-bd_1"/>
</dbReference>
<dbReference type="SMART" id="SM00257">
    <property type="entry name" value="LysM"/>
    <property type="match status" value="2"/>
</dbReference>
<dbReference type="InterPro" id="IPR036779">
    <property type="entry name" value="LysM_dom_sf"/>
</dbReference>
<dbReference type="RefSeq" id="XP_003175028.1">
    <property type="nucleotide sequence ID" value="XM_003174980.1"/>
</dbReference>
<proteinExistence type="inferred from homology"/>
<comment type="similarity">
    <text evidence="1">Belongs to the glycosyl hydrolase 18 family. Chitinase class V subfamily.</text>
</comment>
<dbReference type="GeneID" id="10030331"/>
<dbReference type="Gene3D" id="3.30.60.10">
    <property type="entry name" value="Endochitinase-like"/>
    <property type="match status" value="1"/>
</dbReference>
<evidence type="ECO:0000256" key="3">
    <source>
        <dbReference type="ARBA" id="ARBA00022669"/>
    </source>
</evidence>
<keyword evidence="4" id="KW-0843">Virulence</keyword>
<evidence type="ECO:0000259" key="8">
    <source>
        <dbReference type="PROSITE" id="PS51782"/>
    </source>
</evidence>
<dbReference type="CDD" id="cd00118">
    <property type="entry name" value="LysM"/>
    <property type="match status" value="1"/>
</dbReference>
<dbReference type="GO" id="GO:0008061">
    <property type="term" value="F:chitin binding"/>
    <property type="evidence" value="ECO:0007669"/>
    <property type="project" value="UniProtKB-KW"/>
</dbReference>
<dbReference type="STRING" id="535722.E4UN84"/>
<dbReference type="eggNOG" id="KOG2806">
    <property type="taxonomic scope" value="Eukaryota"/>
</dbReference>
<dbReference type="HOGENOM" id="CLU_001482_0_0_1"/>
<keyword evidence="11" id="KW-1185">Reference proteome</keyword>
<dbReference type="OMA" id="WKKIISF"/>
<organism evidence="11">
    <name type="scientific">Arthroderma gypseum (strain ATCC MYA-4604 / CBS 118893)</name>
    <name type="common">Microsporum gypseum</name>
    <dbReference type="NCBI Taxonomy" id="535722"/>
    <lineage>
        <taxon>Eukaryota</taxon>
        <taxon>Fungi</taxon>
        <taxon>Dikarya</taxon>
        <taxon>Ascomycota</taxon>
        <taxon>Pezizomycotina</taxon>
        <taxon>Eurotiomycetes</taxon>
        <taxon>Eurotiomycetidae</taxon>
        <taxon>Onygenales</taxon>
        <taxon>Arthrodermataceae</taxon>
        <taxon>Nannizzia</taxon>
    </lineage>
</organism>
<dbReference type="InterPro" id="IPR018371">
    <property type="entry name" value="Chitin-binding_1_CS"/>
</dbReference>
<dbReference type="SUPFAM" id="SSF54106">
    <property type="entry name" value="LysM domain"/>
    <property type="match status" value="1"/>
</dbReference>
<dbReference type="PROSITE" id="PS51782">
    <property type="entry name" value="LYSM"/>
    <property type="match status" value="2"/>
</dbReference>
<dbReference type="GO" id="GO:0008843">
    <property type="term" value="F:endochitinase activity"/>
    <property type="evidence" value="ECO:0007669"/>
    <property type="project" value="UniProtKB-EC"/>
</dbReference>
<feature type="domain" description="LysM" evidence="8">
    <location>
        <begin position="311"/>
        <end position="356"/>
    </location>
</feature>
<evidence type="ECO:0000256" key="6">
    <source>
        <dbReference type="SAM" id="Phobius"/>
    </source>
</evidence>
<dbReference type="EMBL" id="DS989823">
    <property type="protein sequence ID" value="EFQ99545.1"/>
    <property type="molecule type" value="Genomic_DNA"/>
</dbReference>
<dbReference type="Proteomes" id="UP000002669">
    <property type="component" value="Unassembled WGS sequence"/>
</dbReference>
<feature type="transmembrane region" description="Helical" evidence="6">
    <location>
        <begin position="1172"/>
        <end position="1194"/>
    </location>
</feature>
<dbReference type="OrthoDB" id="4201610at2759"/>